<evidence type="ECO:0000259" key="2">
    <source>
        <dbReference type="Pfam" id="PF13400"/>
    </source>
</evidence>
<sequence length="144" mass="14766">MAGRVRAASDDGSITPLAVGFATIALALILLAALVTDVWLAHRKLFALADSAALAAAESFDPVPGEQPAILLTDDGVTAAARAYIEAVGMPEGLWPLRVEGASPDGRSAEVTLTVAYSPALLSPFADSVTTLEARALVRGGLRL</sequence>
<gene>
    <name evidence="3" type="ORF">GCM10009823_24450</name>
</gene>
<dbReference type="Proteomes" id="UP001500984">
    <property type="component" value="Unassembled WGS sequence"/>
</dbReference>
<keyword evidence="4" id="KW-1185">Reference proteome</keyword>
<organism evidence="3 4">
    <name type="scientific">Brevibacterium salitolerans</name>
    <dbReference type="NCBI Taxonomy" id="1403566"/>
    <lineage>
        <taxon>Bacteria</taxon>
        <taxon>Bacillati</taxon>
        <taxon>Actinomycetota</taxon>
        <taxon>Actinomycetes</taxon>
        <taxon>Micrococcales</taxon>
        <taxon>Brevibacteriaceae</taxon>
        <taxon>Brevibacterium</taxon>
    </lineage>
</organism>
<comment type="caution">
    <text evidence="3">The sequence shown here is derived from an EMBL/GenBank/DDBJ whole genome shotgun (WGS) entry which is preliminary data.</text>
</comment>
<accession>A0ABN2WZX6</accession>
<name>A0ABN2WZX6_9MICO</name>
<keyword evidence="1" id="KW-0472">Membrane</keyword>
<dbReference type="InterPro" id="IPR028087">
    <property type="entry name" value="Tad_N"/>
</dbReference>
<keyword evidence="1" id="KW-1133">Transmembrane helix</keyword>
<dbReference type="EMBL" id="BAAAPZ010000011">
    <property type="protein sequence ID" value="GAA2101587.1"/>
    <property type="molecule type" value="Genomic_DNA"/>
</dbReference>
<dbReference type="Pfam" id="PF13400">
    <property type="entry name" value="Tad"/>
    <property type="match status" value="1"/>
</dbReference>
<reference evidence="3 4" key="1">
    <citation type="journal article" date="2019" name="Int. J. Syst. Evol. Microbiol.">
        <title>The Global Catalogue of Microorganisms (GCM) 10K type strain sequencing project: providing services to taxonomists for standard genome sequencing and annotation.</title>
        <authorList>
            <consortium name="The Broad Institute Genomics Platform"/>
            <consortium name="The Broad Institute Genome Sequencing Center for Infectious Disease"/>
            <person name="Wu L."/>
            <person name="Ma J."/>
        </authorList>
    </citation>
    <scope>NUCLEOTIDE SEQUENCE [LARGE SCALE GENOMIC DNA]</scope>
    <source>
        <strain evidence="3 4">JCM 15900</strain>
    </source>
</reference>
<feature type="domain" description="Putative Flp pilus-assembly TadG-like N-terminal" evidence="2">
    <location>
        <begin position="12"/>
        <end position="57"/>
    </location>
</feature>
<evidence type="ECO:0000256" key="1">
    <source>
        <dbReference type="SAM" id="Phobius"/>
    </source>
</evidence>
<evidence type="ECO:0000313" key="4">
    <source>
        <dbReference type="Proteomes" id="UP001500984"/>
    </source>
</evidence>
<feature type="transmembrane region" description="Helical" evidence="1">
    <location>
        <begin position="14"/>
        <end position="35"/>
    </location>
</feature>
<keyword evidence="1" id="KW-0812">Transmembrane</keyword>
<evidence type="ECO:0000313" key="3">
    <source>
        <dbReference type="EMBL" id="GAA2101587.1"/>
    </source>
</evidence>
<proteinExistence type="predicted"/>
<dbReference type="RefSeq" id="WP_291795072.1">
    <property type="nucleotide sequence ID" value="NZ_BAAAPZ010000011.1"/>
</dbReference>
<protein>
    <recommendedName>
        <fullName evidence="2">Putative Flp pilus-assembly TadG-like N-terminal domain-containing protein</fullName>
    </recommendedName>
</protein>